<organism evidence="1 2">
    <name type="scientific">Fusarium falciforme</name>
    <dbReference type="NCBI Taxonomy" id="195108"/>
    <lineage>
        <taxon>Eukaryota</taxon>
        <taxon>Fungi</taxon>
        <taxon>Dikarya</taxon>
        <taxon>Ascomycota</taxon>
        <taxon>Pezizomycotina</taxon>
        <taxon>Sordariomycetes</taxon>
        <taxon>Hypocreomycetidae</taxon>
        <taxon>Hypocreales</taxon>
        <taxon>Nectriaceae</taxon>
        <taxon>Fusarium</taxon>
        <taxon>Fusarium solani species complex</taxon>
    </lineage>
</organism>
<reference evidence="1" key="1">
    <citation type="submission" date="2022-09" db="EMBL/GenBank/DDBJ databases">
        <title>Fusarium specimens isolated from Avocado Roots.</title>
        <authorList>
            <person name="Stajich J."/>
            <person name="Roper C."/>
            <person name="Heimlech-Rivalta G."/>
        </authorList>
    </citation>
    <scope>NUCLEOTIDE SEQUENCE</scope>
    <source>
        <strain evidence="1">A02</strain>
    </source>
</reference>
<keyword evidence="2" id="KW-1185">Reference proteome</keyword>
<protein>
    <submittedName>
        <fullName evidence="1">Uncharacterized protein</fullName>
    </submittedName>
</protein>
<comment type="caution">
    <text evidence="1">The sequence shown here is derived from an EMBL/GenBank/DDBJ whole genome shotgun (WGS) entry which is preliminary data.</text>
</comment>
<dbReference type="AlphaFoldDB" id="A0A9W8UUK0"/>
<sequence length="115" mass="12894">MLVPLGIKYNVFEESLGFKQSLVRMIHLPETVSLSHSAYSSIVLRSNGDEVAKPKFSLLALNSGPHFCVVRAVARMLDETSEECVFQEACHESHGNLFRSRPPLVMFILIDILSF</sequence>
<dbReference type="EMBL" id="JAOQAV010000251">
    <property type="protein sequence ID" value="KAJ4176024.1"/>
    <property type="molecule type" value="Genomic_DNA"/>
</dbReference>
<dbReference type="Proteomes" id="UP001152087">
    <property type="component" value="Unassembled WGS sequence"/>
</dbReference>
<evidence type="ECO:0000313" key="1">
    <source>
        <dbReference type="EMBL" id="KAJ4176024.1"/>
    </source>
</evidence>
<proteinExistence type="predicted"/>
<name>A0A9W8UUK0_9HYPO</name>
<evidence type="ECO:0000313" key="2">
    <source>
        <dbReference type="Proteomes" id="UP001152087"/>
    </source>
</evidence>
<accession>A0A9W8UUK0</accession>
<gene>
    <name evidence="1" type="ORF">NW755_014650</name>
</gene>